<evidence type="ECO:0000313" key="15">
    <source>
        <dbReference type="EMBL" id="KFG36114.1"/>
    </source>
</evidence>
<dbReference type="Gene3D" id="1.10.10.10">
    <property type="entry name" value="Winged helix-like DNA-binding domain superfamily/Winged helix DNA-binding domain"/>
    <property type="match status" value="1"/>
</dbReference>
<dbReference type="EMBL" id="AEYH02002686">
    <property type="protein sequence ID" value="KFG36114.1"/>
    <property type="molecule type" value="Genomic_DNA"/>
</dbReference>
<dbReference type="Proteomes" id="UP000028838">
    <property type="component" value="Unassembled WGS sequence"/>
</dbReference>
<dbReference type="InterPro" id="IPR040706">
    <property type="entry name" value="Zf-MYST"/>
</dbReference>
<evidence type="ECO:0000256" key="13">
    <source>
        <dbReference type="SAM" id="SignalP"/>
    </source>
</evidence>
<dbReference type="InterPro" id="IPR050603">
    <property type="entry name" value="MYST_HAT"/>
</dbReference>
<dbReference type="GO" id="GO:0070775">
    <property type="term" value="C:H3 histone acetyltransferase complex"/>
    <property type="evidence" value="ECO:0007669"/>
    <property type="project" value="UniProtKB-ARBA"/>
</dbReference>
<dbReference type="EC" id="2.3.1.48" evidence="3 12"/>
<dbReference type="GO" id="GO:0006357">
    <property type="term" value="P:regulation of transcription by RNA polymerase II"/>
    <property type="evidence" value="ECO:0007669"/>
    <property type="project" value="TreeGrafter"/>
</dbReference>
<dbReference type="InterPro" id="IPR016181">
    <property type="entry name" value="Acyl_CoA_acyltransferase"/>
</dbReference>
<evidence type="ECO:0000256" key="7">
    <source>
        <dbReference type="ARBA" id="ARBA00022833"/>
    </source>
</evidence>
<dbReference type="PANTHER" id="PTHR10615">
    <property type="entry name" value="HISTONE ACETYLTRANSFERASE"/>
    <property type="match status" value="1"/>
</dbReference>
<evidence type="ECO:0000256" key="8">
    <source>
        <dbReference type="ARBA" id="ARBA00022853"/>
    </source>
</evidence>
<sequence>ISLVSLLLSSPRLSHALFSSSLSCSHLSRLSLALFSSSFPSSHAFTPLSECLLSLCLSSLCLCACLISPVFVSFSRVCLQFPNALPVKQVIWARDSLAGAWRLCSIVHARMRVAPPVDGSSSSSCESREGSKPSPDNYDYYVHFLGFDRRLDQWKAWEEVRENESDLPRDEPCVKEVPDSSDDEHAGMDEEYLREHEEATKVKSIGTIRMGRYSVDTWYFSPYPKLFQNVQTLHICEFCLTFFREETELRRHTGLCECRHPPGNEIYRDKDIAMFEVDGNHCRVYCENLCFLSKLFLDHKTLRHPVSLFLFYVMTEIDDKGYHITGYFSKEKYSKNNVSCILTLPQHQRKGYGKFLINFSYALSRAERKAGTPERPLSDLGKASYIAFWTEAILALLERNEGRISVQDLSRMTCIEQADILACLEHHGVLKSKGECFFLVLPQQKIKALKEAAGRPSRAVKAEELHWIPYDRYLMPFEYSPQA</sequence>
<evidence type="ECO:0000256" key="6">
    <source>
        <dbReference type="ARBA" id="ARBA00022771"/>
    </source>
</evidence>
<keyword evidence="15" id="KW-0012">Acyltransferase</keyword>
<protein>
    <recommendedName>
        <fullName evidence="3 12">Histone acetyltransferase</fullName>
        <ecNumber evidence="3 12">2.3.1.48</ecNumber>
    </recommendedName>
</protein>
<feature type="signal peptide" evidence="13">
    <location>
        <begin position="1"/>
        <end position="16"/>
    </location>
</feature>
<evidence type="ECO:0000256" key="10">
    <source>
        <dbReference type="ARBA" id="ARBA00023242"/>
    </source>
</evidence>
<dbReference type="Pfam" id="PF11717">
    <property type="entry name" value="Tudor-knot"/>
    <property type="match status" value="1"/>
</dbReference>
<dbReference type="GO" id="GO:0005634">
    <property type="term" value="C:nucleus"/>
    <property type="evidence" value="ECO:0007669"/>
    <property type="project" value="UniProtKB-SubCell"/>
</dbReference>
<dbReference type="GO" id="GO:0008270">
    <property type="term" value="F:zinc ion binding"/>
    <property type="evidence" value="ECO:0007669"/>
    <property type="project" value="UniProtKB-KW"/>
</dbReference>
<comment type="caution">
    <text evidence="15">The sequence shown here is derived from an EMBL/GenBank/DDBJ whole genome shotgun (WGS) entry which is preliminary data.</text>
</comment>
<evidence type="ECO:0000256" key="12">
    <source>
        <dbReference type="RuleBase" id="RU361211"/>
    </source>
</evidence>
<dbReference type="Gene3D" id="3.30.60.60">
    <property type="entry name" value="N-acetyl transferase-like"/>
    <property type="match status" value="1"/>
</dbReference>
<dbReference type="SUPFAM" id="SSF55729">
    <property type="entry name" value="Acyl-CoA N-acyltransferases (Nat)"/>
    <property type="match status" value="1"/>
</dbReference>
<name>A0A086JVE6_TOXGO</name>
<keyword evidence="10 12" id="KW-0539">Nucleus</keyword>
<evidence type="ECO:0000256" key="3">
    <source>
        <dbReference type="ARBA" id="ARBA00013184"/>
    </source>
</evidence>
<dbReference type="FunFam" id="3.30.60.60:FF:000001">
    <property type="entry name" value="Histone acetyltransferase"/>
    <property type="match status" value="1"/>
</dbReference>
<accession>A0A086JVE6</accession>
<dbReference type="GO" id="GO:0040029">
    <property type="term" value="P:epigenetic regulation of gene expression"/>
    <property type="evidence" value="ECO:0007669"/>
    <property type="project" value="UniProtKB-ARBA"/>
</dbReference>
<comment type="similarity">
    <text evidence="2 12">Belongs to the MYST (SAS/MOZ) family.</text>
</comment>
<dbReference type="Pfam" id="PF17772">
    <property type="entry name" value="zf-MYST"/>
    <property type="match status" value="1"/>
</dbReference>
<dbReference type="AlphaFoldDB" id="A0A086JVE6"/>
<dbReference type="InterPro" id="IPR025995">
    <property type="entry name" value="Tudor-knot"/>
</dbReference>
<evidence type="ECO:0000256" key="4">
    <source>
        <dbReference type="ARBA" id="ARBA00022679"/>
    </source>
</evidence>
<comment type="catalytic activity">
    <reaction evidence="12">
        <text>L-lysyl-[protein] + acetyl-CoA = N(6)-acetyl-L-lysyl-[protein] + CoA + H(+)</text>
        <dbReference type="Rhea" id="RHEA:45948"/>
        <dbReference type="Rhea" id="RHEA-COMP:9752"/>
        <dbReference type="Rhea" id="RHEA-COMP:10731"/>
        <dbReference type="ChEBI" id="CHEBI:15378"/>
        <dbReference type="ChEBI" id="CHEBI:29969"/>
        <dbReference type="ChEBI" id="CHEBI:57287"/>
        <dbReference type="ChEBI" id="CHEBI:57288"/>
        <dbReference type="ChEBI" id="CHEBI:61930"/>
        <dbReference type="EC" id="2.3.1.48"/>
    </reaction>
</comment>
<keyword evidence="6" id="KW-0863">Zinc-finger</keyword>
<feature type="active site" description="Proton donor/acceptor" evidence="11">
    <location>
        <position position="374"/>
    </location>
</feature>
<keyword evidence="5" id="KW-0479">Metal-binding</keyword>
<evidence type="ECO:0000256" key="2">
    <source>
        <dbReference type="ARBA" id="ARBA00010107"/>
    </source>
</evidence>
<comment type="subcellular location">
    <subcellularLocation>
        <location evidence="1 12">Nucleus</location>
    </subcellularLocation>
</comment>
<dbReference type="VEuPathDB" id="ToxoDB:TGFOU_318330"/>
<feature type="chain" id="PRO_5001808554" description="Histone acetyltransferase" evidence="13">
    <location>
        <begin position="17"/>
        <end position="483"/>
    </location>
</feature>
<feature type="non-terminal residue" evidence="15">
    <location>
        <position position="1"/>
    </location>
</feature>
<organism evidence="15 16">
    <name type="scientific">Toxoplasma gondii FOU</name>
    <dbReference type="NCBI Taxonomy" id="943167"/>
    <lineage>
        <taxon>Eukaryota</taxon>
        <taxon>Sar</taxon>
        <taxon>Alveolata</taxon>
        <taxon>Apicomplexa</taxon>
        <taxon>Conoidasida</taxon>
        <taxon>Coccidia</taxon>
        <taxon>Eucoccidiorida</taxon>
        <taxon>Eimeriorina</taxon>
        <taxon>Sarcocystidae</taxon>
        <taxon>Toxoplasma</taxon>
    </lineage>
</organism>
<gene>
    <name evidence="15" type="ORF">TGFOU_318330</name>
</gene>
<dbReference type="PANTHER" id="PTHR10615:SF161">
    <property type="entry name" value="HISTONE ACETYLTRANSFERASE KAT7"/>
    <property type="match status" value="1"/>
</dbReference>
<evidence type="ECO:0000256" key="1">
    <source>
        <dbReference type="ARBA" id="ARBA00004123"/>
    </source>
</evidence>
<dbReference type="FunFam" id="3.40.630.30:FF:000001">
    <property type="entry name" value="Histone acetyltransferase"/>
    <property type="match status" value="1"/>
</dbReference>
<dbReference type="InterPro" id="IPR016197">
    <property type="entry name" value="Chromo-like_dom_sf"/>
</dbReference>
<evidence type="ECO:0000256" key="5">
    <source>
        <dbReference type="ARBA" id="ARBA00022723"/>
    </source>
</evidence>
<dbReference type="SUPFAM" id="SSF54160">
    <property type="entry name" value="Chromo domain-like"/>
    <property type="match status" value="1"/>
</dbReference>
<keyword evidence="4 15" id="KW-0808">Transferase</keyword>
<dbReference type="InterPro" id="IPR002717">
    <property type="entry name" value="HAT_MYST-type"/>
</dbReference>
<keyword evidence="9" id="KW-0007">Acetylation</keyword>
<keyword evidence="8" id="KW-0156">Chromatin regulator</keyword>
<dbReference type="GO" id="GO:0003682">
    <property type="term" value="F:chromatin binding"/>
    <property type="evidence" value="ECO:0007669"/>
    <property type="project" value="TreeGrafter"/>
</dbReference>
<keyword evidence="13" id="KW-0732">Signal</keyword>
<keyword evidence="7" id="KW-0862">Zinc</keyword>
<dbReference type="InterPro" id="IPR036388">
    <property type="entry name" value="WH-like_DNA-bd_sf"/>
</dbReference>
<dbReference type="Gene3D" id="2.30.30.140">
    <property type="match status" value="1"/>
</dbReference>
<dbReference type="Pfam" id="PF01853">
    <property type="entry name" value="MOZ_SAS"/>
    <property type="match status" value="1"/>
</dbReference>
<reference evidence="15 16" key="1">
    <citation type="submission" date="2014-07" db="EMBL/GenBank/DDBJ databases">
        <authorList>
            <person name="Sibley D."/>
            <person name="Venepally P."/>
            <person name="Karamycheva S."/>
            <person name="Hadjithomas M."/>
            <person name="Khan A."/>
            <person name="Brunk B."/>
            <person name="Roos D."/>
            <person name="Caler E."/>
            <person name="Lorenzi H."/>
        </authorList>
    </citation>
    <scope>NUCLEOTIDE SEQUENCE [LARGE SCALE GENOMIC DNA]</scope>
    <source>
        <strain evidence="15 16">FOU</strain>
    </source>
</reference>
<evidence type="ECO:0000256" key="11">
    <source>
        <dbReference type="PIRSR" id="PIRSR602717-51"/>
    </source>
</evidence>
<evidence type="ECO:0000259" key="14">
    <source>
        <dbReference type="PROSITE" id="PS51726"/>
    </source>
</evidence>
<dbReference type="Gene3D" id="3.40.630.30">
    <property type="match status" value="1"/>
</dbReference>
<dbReference type="OrthoDB" id="787137at2759"/>
<proteinExistence type="inferred from homology"/>
<evidence type="ECO:0000313" key="16">
    <source>
        <dbReference type="Proteomes" id="UP000028838"/>
    </source>
</evidence>
<dbReference type="GO" id="GO:0003712">
    <property type="term" value="F:transcription coregulator activity"/>
    <property type="evidence" value="ECO:0007669"/>
    <property type="project" value="TreeGrafter"/>
</dbReference>
<dbReference type="PROSITE" id="PS51726">
    <property type="entry name" value="MYST_HAT"/>
    <property type="match status" value="1"/>
</dbReference>
<evidence type="ECO:0000256" key="9">
    <source>
        <dbReference type="ARBA" id="ARBA00022990"/>
    </source>
</evidence>
<feature type="domain" description="MYST-type HAT" evidence="14">
    <location>
        <begin position="200"/>
        <end position="469"/>
    </location>
</feature>
<dbReference type="GO" id="GO:0004402">
    <property type="term" value="F:histone acetyltransferase activity"/>
    <property type="evidence" value="ECO:0007669"/>
    <property type="project" value="InterPro"/>
</dbReference>